<dbReference type="EMBL" id="JAWQEG010001243">
    <property type="protein sequence ID" value="KAK3881230.1"/>
    <property type="molecule type" value="Genomic_DNA"/>
</dbReference>
<name>A0AAE1KTD0_PETCI</name>
<organism evidence="1 2">
    <name type="scientific">Petrolisthes cinctipes</name>
    <name type="common">Flat porcelain crab</name>
    <dbReference type="NCBI Taxonomy" id="88211"/>
    <lineage>
        <taxon>Eukaryota</taxon>
        <taxon>Metazoa</taxon>
        <taxon>Ecdysozoa</taxon>
        <taxon>Arthropoda</taxon>
        <taxon>Crustacea</taxon>
        <taxon>Multicrustacea</taxon>
        <taxon>Malacostraca</taxon>
        <taxon>Eumalacostraca</taxon>
        <taxon>Eucarida</taxon>
        <taxon>Decapoda</taxon>
        <taxon>Pleocyemata</taxon>
        <taxon>Anomura</taxon>
        <taxon>Galatheoidea</taxon>
        <taxon>Porcellanidae</taxon>
        <taxon>Petrolisthes</taxon>
    </lineage>
</organism>
<evidence type="ECO:0000313" key="1">
    <source>
        <dbReference type="EMBL" id="KAK3881230.1"/>
    </source>
</evidence>
<reference evidence="1" key="1">
    <citation type="submission" date="2023-10" db="EMBL/GenBank/DDBJ databases">
        <title>Genome assemblies of two species of porcelain crab, Petrolisthes cinctipes and Petrolisthes manimaculis (Anomura: Porcellanidae).</title>
        <authorList>
            <person name="Angst P."/>
        </authorList>
    </citation>
    <scope>NUCLEOTIDE SEQUENCE</scope>
    <source>
        <strain evidence="1">PB745_01</strain>
        <tissue evidence="1">Gill</tissue>
    </source>
</reference>
<proteinExistence type="predicted"/>
<accession>A0AAE1KTD0</accession>
<evidence type="ECO:0000313" key="2">
    <source>
        <dbReference type="Proteomes" id="UP001286313"/>
    </source>
</evidence>
<dbReference type="Proteomes" id="UP001286313">
    <property type="component" value="Unassembled WGS sequence"/>
</dbReference>
<comment type="caution">
    <text evidence="1">The sequence shown here is derived from an EMBL/GenBank/DDBJ whole genome shotgun (WGS) entry which is preliminary data.</text>
</comment>
<gene>
    <name evidence="1" type="ORF">Pcinc_014312</name>
</gene>
<dbReference type="AlphaFoldDB" id="A0AAE1KTD0"/>
<keyword evidence="2" id="KW-1185">Reference proteome</keyword>
<protein>
    <submittedName>
        <fullName evidence="1">Uncharacterized protein</fullName>
    </submittedName>
</protein>
<sequence length="103" mass="11518">MRNLSKRTRSGQASVVIRRLIEGRNVTLSAKWDTFIAHPENKADLANFFSPKLMLKASANKTVMVSGGFVDEEQVESSDPEVDTDKLKARHEEANTTMILHCT</sequence>